<keyword evidence="5" id="KW-0067">ATP-binding</keyword>
<name>E3MDI4_CAERE</name>
<evidence type="ECO:0000256" key="3">
    <source>
        <dbReference type="ARBA" id="ARBA00022741"/>
    </source>
</evidence>
<dbReference type="PANTHER" id="PTHR24346:SF82">
    <property type="entry name" value="KP78A-RELATED"/>
    <property type="match status" value="1"/>
</dbReference>
<dbReference type="PROSITE" id="PS50011">
    <property type="entry name" value="PROTEIN_KINASE_DOM"/>
    <property type="match status" value="1"/>
</dbReference>
<feature type="domain" description="Protein kinase" evidence="6">
    <location>
        <begin position="24"/>
        <end position="283"/>
    </location>
</feature>
<dbReference type="GeneID" id="9807201"/>
<keyword evidence="8" id="KW-1185">Reference proteome</keyword>
<sequence>MHWFGSLFQVFIDTIYSRKEEEKYETVRKLGSGSFGEVFLMVSSEDPNIKVAEKRIVLGNRSIHFVNKEFSIHKQLSEIGHDNVIKMFEMRQCPSFYYFVLEYAENGDVFDRIIPGSGMKFSVAQKYFKQLIAGLKFINANHLIHRDIKPENLLITKNDVIKICDFGSATMFRRNGKELMLKSFGGTEEFIAPEVWGGILHRGPPLDVWSAGMTLINMLTGLMPWKRTDEGSIDYRRWIRRESLREKPWNKVDKLTQDFLQRILTSDVENRLTIAEIESHCWMNQRII</sequence>
<dbReference type="CTD" id="9807201"/>
<gene>
    <name evidence="7" type="ORF">CRE_17916</name>
</gene>
<dbReference type="PANTHER" id="PTHR24346">
    <property type="entry name" value="MAP/MICROTUBULE AFFINITY-REGULATING KINASE"/>
    <property type="match status" value="1"/>
</dbReference>
<dbReference type="SMART" id="SM00220">
    <property type="entry name" value="S_TKc"/>
    <property type="match status" value="1"/>
</dbReference>
<keyword evidence="4" id="KW-0418">Kinase</keyword>
<dbReference type="GO" id="GO:0004674">
    <property type="term" value="F:protein serine/threonine kinase activity"/>
    <property type="evidence" value="ECO:0007669"/>
    <property type="project" value="UniProtKB-KW"/>
</dbReference>
<organism evidence="8">
    <name type="scientific">Caenorhabditis remanei</name>
    <name type="common">Caenorhabditis vulgaris</name>
    <dbReference type="NCBI Taxonomy" id="31234"/>
    <lineage>
        <taxon>Eukaryota</taxon>
        <taxon>Metazoa</taxon>
        <taxon>Ecdysozoa</taxon>
        <taxon>Nematoda</taxon>
        <taxon>Chromadorea</taxon>
        <taxon>Rhabditida</taxon>
        <taxon>Rhabditina</taxon>
        <taxon>Rhabditomorpha</taxon>
        <taxon>Rhabditoidea</taxon>
        <taxon>Rhabditidae</taxon>
        <taxon>Peloderinae</taxon>
        <taxon>Caenorhabditis</taxon>
    </lineage>
</organism>
<dbReference type="GO" id="GO:0005524">
    <property type="term" value="F:ATP binding"/>
    <property type="evidence" value="ECO:0007669"/>
    <property type="project" value="UniProtKB-KW"/>
</dbReference>
<dbReference type="Pfam" id="PF00069">
    <property type="entry name" value="Pkinase"/>
    <property type="match status" value="1"/>
</dbReference>
<dbReference type="GO" id="GO:0035556">
    <property type="term" value="P:intracellular signal transduction"/>
    <property type="evidence" value="ECO:0007669"/>
    <property type="project" value="TreeGrafter"/>
</dbReference>
<evidence type="ECO:0000256" key="1">
    <source>
        <dbReference type="ARBA" id="ARBA00022527"/>
    </source>
</evidence>
<keyword evidence="3" id="KW-0547">Nucleotide-binding</keyword>
<dbReference type="RefSeq" id="XP_003105816.2">
    <property type="nucleotide sequence ID" value="XM_003105768.2"/>
</dbReference>
<dbReference type="InterPro" id="IPR008271">
    <property type="entry name" value="Ser/Thr_kinase_AS"/>
</dbReference>
<dbReference type="KEGG" id="crq:GCK72_008116"/>
<dbReference type="OMA" id="HDHERYC"/>
<reference evidence="7" key="1">
    <citation type="submission" date="2007-07" db="EMBL/GenBank/DDBJ databases">
        <title>PCAP assembly of the Caenorhabditis remanei genome.</title>
        <authorList>
            <consortium name="The Caenorhabditis remanei Sequencing Consortium"/>
            <person name="Wilson R.K."/>
        </authorList>
    </citation>
    <scope>NUCLEOTIDE SEQUENCE [LARGE SCALE GENOMIC DNA]</scope>
    <source>
        <strain evidence="7">PB4641</strain>
    </source>
</reference>
<dbReference type="HOGENOM" id="CLU_000288_63_0_1"/>
<dbReference type="AlphaFoldDB" id="E3MDI4"/>
<dbReference type="Gene3D" id="1.10.510.10">
    <property type="entry name" value="Transferase(Phosphotransferase) domain 1"/>
    <property type="match status" value="1"/>
</dbReference>
<dbReference type="eggNOG" id="KOG0590">
    <property type="taxonomic scope" value="Eukaryota"/>
</dbReference>
<evidence type="ECO:0000259" key="6">
    <source>
        <dbReference type="PROSITE" id="PS50011"/>
    </source>
</evidence>
<evidence type="ECO:0000313" key="7">
    <source>
        <dbReference type="EMBL" id="EFO99224.1"/>
    </source>
</evidence>
<evidence type="ECO:0000256" key="4">
    <source>
        <dbReference type="ARBA" id="ARBA00022777"/>
    </source>
</evidence>
<dbReference type="PROSITE" id="PS00108">
    <property type="entry name" value="PROTEIN_KINASE_ST"/>
    <property type="match status" value="1"/>
</dbReference>
<dbReference type="InterPro" id="IPR000719">
    <property type="entry name" value="Prot_kinase_dom"/>
</dbReference>
<dbReference type="InterPro" id="IPR011009">
    <property type="entry name" value="Kinase-like_dom_sf"/>
</dbReference>
<evidence type="ECO:0000256" key="2">
    <source>
        <dbReference type="ARBA" id="ARBA00022679"/>
    </source>
</evidence>
<proteinExistence type="predicted"/>
<keyword evidence="1" id="KW-0723">Serine/threonine-protein kinase</keyword>
<evidence type="ECO:0000256" key="5">
    <source>
        <dbReference type="ARBA" id="ARBA00022840"/>
    </source>
</evidence>
<protein>
    <recommendedName>
        <fullName evidence="6">Protein kinase domain-containing protein</fullName>
    </recommendedName>
</protein>
<keyword evidence="2" id="KW-0808">Transferase</keyword>
<dbReference type="EMBL" id="DS268437">
    <property type="protein sequence ID" value="EFO99224.1"/>
    <property type="molecule type" value="Genomic_DNA"/>
</dbReference>
<dbReference type="OrthoDB" id="5866181at2759"/>
<evidence type="ECO:0000313" key="8">
    <source>
        <dbReference type="Proteomes" id="UP000008281"/>
    </source>
</evidence>
<dbReference type="Proteomes" id="UP000008281">
    <property type="component" value="Unassembled WGS sequence"/>
</dbReference>
<dbReference type="SUPFAM" id="SSF56112">
    <property type="entry name" value="Protein kinase-like (PK-like)"/>
    <property type="match status" value="1"/>
</dbReference>
<dbReference type="GO" id="GO:0005737">
    <property type="term" value="C:cytoplasm"/>
    <property type="evidence" value="ECO:0007669"/>
    <property type="project" value="TreeGrafter"/>
</dbReference>
<dbReference type="STRING" id="31234.E3MDI4"/>
<accession>E3MDI4</accession>